<dbReference type="OrthoDB" id="3237066at2759"/>
<dbReference type="SUPFAM" id="SSF52047">
    <property type="entry name" value="RNI-like"/>
    <property type="match status" value="1"/>
</dbReference>
<comment type="caution">
    <text evidence="1">The sequence shown here is derived from an EMBL/GenBank/DDBJ whole genome shotgun (WGS) entry which is preliminary data.</text>
</comment>
<dbReference type="SUPFAM" id="SSF81383">
    <property type="entry name" value="F-box domain"/>
    <property type="match status" value="1"/>
</dbReference>
<gene>
    <name evidence="1" type="ORF">P691DRAFT_668039</name>
</gene>
<dbReference type="EMBL" id="MU151139">
    <property type="protein sequence ID" value="KAF9449161.1"/>
    <property type="molecule type" value="Genomic_DNA"/>
</dbReference>
<protein>
    <recommendedName>
        <fullName evidence="3">F-box domain-containing protein</fullName>
    </recommendedName>
</protein>
<sequence>MGYSTSTIHCLPVELLTHIFALATHGEEDSSFSQYSRYRPAFDTASVKVPVAVSCVSRHWRHVALSAPALWTSLCITQEMIMDDCYGQSYLDTSFLNIFLARSQMYPLDILIDARDPSWSFTTCEPDTPFHCESDVYSPPFSGHHMLGVMSFLLPYIHRWRSLEILTDVWAPMFVALDRINPFLMTHGAPRLESLTLSRCNEYASYSPDFYPKTMRGKHLFSIDEHTATPQKLGDLLPSLRHLKLQGVHVEWSVLGQILSQRTNASLASLELDYHCRDVRPSPEEFHQILASSRQLEALTISGSGPLVTDLDDDATLVHYDCPPVSLPKLQNLTLGYRDVFECQTVLEMLNAPDTRVFTLEDATHVADPEEVDAGPILAYLGTGNFCEFEQKGDSTRAMFPSLTSLSLSSVQTRKRPLNAFLNSLQHLQHLSLSNMDLEEAIPALVPSSLNTANDSIICPCPRLEHLSLKNVDPDRAPHCQRVIAFVNNSRRDSGAVPLKHLDVYALELEDEDGEMDLDGEGEFCPGGAFNDPEFDRSYVSVLQYR</sequence>
<dbReference type="PANTHER" id="PTHR31639:SF162">
    <property type="entry name" value="OS09G0454300 PROTEIN"/>
    <property type="match status" value="1"/>
</dbReference>
<evidence type="ECO:0008006" key="3">
    <source>
        <dbReference type="Google" id="ProtNLM"/>
    </source>
</evidence>
<dbReference type="AlphaFoldDB" id="A0A9P5XH66"/>
<dbReference type="InterPro" id="IPR032675">
    <property type="entry name" value="LRR_dom_sf"/>
</dbReference>
<keyword evidence="2" id="KW-1185">Reference proteome</keyword>
<dbReference type="InterPro" id="IPR036047">
    <property type="entry name" value="F-box-like_dom_sf"/>
</dbReference>
<dbReference type="Gene3D" id="3.80.10.10">
    <property type="entry name" value="Ribonuclease Inhibitor"/>
    <property type="match status" value="1"/>
</dbReference>
<dbReference type="PANTHER" id="PTHR31639">
    <property type="entry name" value="F-BOX PROTEIN-LIKE"/>
    <property type="match status" value="1"/>
</dbReference>
<reference evidence="1" key="1">
    <citation type="submission" date="2020-11" db="EMBL/GenBank/DDBJ databases">
        <authorList>
            <consortium name="DOE Joint Genome Institute"/>
            <person name="Ahrendt S."/>
            <person name="Riley R."/>
            <person name="Andreopoulos W."/>
            <person name="Labutti K."/>
            <person name="Pangilinan J."/>
            <person name="Ruiz-Duenas F.J."/>
            <person name="Barrasa J.M."/>
            <person name="Sanchez-Garcia M."/>
            <person name="Camarero S."/>
            <person name="Miyauchi S."/>
            <person name="Serrano A."/>
            <person name="Linde D."/>
            <person name="Babiker R."/>
            <person name="Drula E."/>
            <person name="Ayuso-Fernandez I."/>
            <person name="Pacheco R."/>
            <person name="Padilla G."/>
            <person name="Ferreira P."/>
            <person name="Barriuso J."/>
            <person name="Kellner H."/>
            <person name="Castanera R."/>
            <person name="Alfaro M."/>
            <person name="Ramirez L."/>
            <person name="Pisabarro A.G."/>
            <person name="Kuo A."/>
            <person name="Tritt A."/>
            <person name="Lipzen A."/>
            <person name="He G."/>
            <person name="Yan M."/>
            <person name="Ng V."/>
            <person name="Cullen D."/>
            <person name="Martin F."/>
            <person name="Rosso M.-N."/>
            <person name="Henrissat B."/>
            <person name="Hibbett D."/>
            <person name="Martinez A.T."/>
            <person name="Grigoriev I.V."/>
        </authorList>
    </citation>
    <scope>NUCLEOTIDE SEQUENCE</scope>
    <source>
        <strain evidence="1">MF-IS2</strain>
    </source>
</reference>
<organism evidence="1 2">
    <name type="scientific">Macrolepiota fuliginosa MF-IS2</name>
    <dbReference type="NCBI Taxonomy" id="1400762"/>
    <lineage>
        <taxon>Eukaryota</taxon>
        <taxon>Fungi</taxon>
        <taxon>Dikarya</taxon>
        <taxon>Basidiomycota</taxon>
        <taxon>Agaricomycotina</taxon>
        <taxon>Agaricomycetes</taxon>
        <taxon>Agaricomycetidae</taxon>
        <taxon>Agaricales</taxon>
        <taxon>Agaricineae</taxon>
        <taxon>Agaricaceae</taxon>
        <taxon>Macrolepiota</taxon>
    </lineage>
</organism>
<accession>A0A9P5XH66</accession>
<evidence type="ECO:0000313" key="2">
    <source>
        <dbReference type="Proteomes" id="UP000807342"/>
    </source>
</evidence>
<dbReference type="Gene3D" id="1.20.1280.50">
    <property type="match status" value="1"/>
</dbReference>
<dbReference type="Proteomes" id="UP000807342">
    <property type="component" value="Unassembled WGS sequence"/>
</dbReference>
<evidence type="ECO:0000313" key="1">
    <source>
        <dbReference type="EMBL" id="KAF9449161.1"/>
    </source>
</evidence>
<proteinExistence type="predicted"/>
<name>A0A9P5XH66_9AGAR</name>